<keyword evidence="3 5" id="KW-1133">Transmembrane helix</keyword>
<keyword evidence="7" id="KW-1185">Reference proteome</keyword>
<gene>
    <name evidence="6" type="ORF">FHS16_001080</name>
</gene>
<evidence type="ECO:0000256" key="2">
    <source>
        <dbReference type="ARBA" id="ARBA00022692"/>
    </source>
</evidence>
<dbReference type="PANTHER" id="PTHR39157:SF1">
    <property type="entry name" value="DOXX FAMILY PROTEIN"/>
    <property type="match status" value="1"/>
</dbReference>
<feature type="transmembrane region" description="Helical" evidence="5">
    <location>
        <begin position="126"/>
        <end position="146"/>
    </location>
</feature>
<comment type="caution">
    <text evidence="6">The sequence shown here is derived from an EMBL/GenBank/DDBJ whole genome shotgun (WGS) entry which is preliminary data.</text>
</comment>
<name>A0A7W5G8W6_9BACL</name>
<evidence type="ECO:0000256" key="5">
    <source>
        <dbReference type="SAM" id="Phobius"/>
    </source>
</evidence>
<evidence type="ECO:0000256" key="4">
    <source>
        <dbReference type="ARBA" id="ARBA00023136"/>
    </source>
</evidence>
<reference evidence="6 7" key="1">
    <citation type="submission" date="2020-08" db="EMBL/GenBank/DDBJ databases">
        <title>Genomic Encyclopedia of Type Strains, Phase III (KMG-III): the genomes of soil and plant-associated and newly described type strains.</title>
        <authorList>
            <person name="Whitman W."/>
        </authorList>
    </citation>
    <scope>NUCLEOTIDE SEQUENCE [LARGE SCALE GENOMIC DNA]</scope>
    <source>
        <strain evidence="6 7">CECT 8234</strain>
    </source>
</reference>
<dbReference type="Proteomes" id="UP000518605">
    <property type="component" value="Unassembled WGS sequence"/>
</dbReference>
<proteinExistence type="predicted"/>
<feature type="transmembrane region" description="Helical" evidence="5">
    <location>
        <begin position="89"/>
        <end position="114"/>
    </location>
</feature>
<protein>
    <submittedName>
        <fullName evidence="6">Thiosulfate dehydrogenase [quinone] large subunit</fullName>
        <ecNumber evidence="6">1.8.5.2</ecNumber>
    </submittedName>
</protein>
<sequence>MAIKWLSDNKHAAGLMLVLRVYLGWQWLSAGWHKLGGFDASGFLKGAIGNPVIDKGTNELIYPTFTAFLEHVALPNAKIINVLIPIGECLVGLGLIVGGLTTVAAFFGLLMNFMFMFAGTVSTNPWLLLIGVLVFAAGANAGKFGLDYWVIPYMRRLVGKFRKNGKAPEIGRSGFPR</sequence>
<evidence type="ECO:0000313" key="7">
    <source>
        <dbReference type="Proteomes" id="UP000518605"/>
    </source>
</evidence>
<organism evidence="6 7">
    <name type="scientific">Paenibacillus endophyticus</name>
    <dbReference type="NCBI Taxonomy" id="1294268"/>
    <lineage>
        <taxon>Bacteria</taxon>
        <taxon>Bacillati</taxon>
        <taxon>Bacillota</taxon>
        <taxon>Bacilli</taxon>
        <taxon>Bacillales</taxon>
        <taxon>Paenibacillaceae</taxon>
        <taxon>Paenibacillus</taxon>
    </lineage>
</organism>
<dbReference type="EMBL" id="JACHXW010000002">
    <property type="protein sequence ID" value="MBB3151046.1"/>
    <property type="molecule type" value="Genomic_DNA"/>
</dbReference>
<keyword evidence="4 5" id="KW-0472">Membrane</keyword>
<dbReference type="GO" id="GO:0016020">
    <property type="term" value="C:membrane"/>
    <property type="evidence" value="ECO:0007669"/>
    <property type="project" value="UniProtKB-SubCell"/>
</dbReference>
<keyword evidence="2 5" id="KW-0812">Transmembrane</keyword>
<accession>A0A7W5G8W6</accession>
<keyword evidence="6" id="KW-0560">Oxidoreductase</keyword>
<dbReference type="PANTHER" id="PTHR39157">
    <property type="entry name" value="INTEGRAL MEMBRANE PROTEIN-RELATED"/>
    <property type="match status" value="1"/>
</dbReference>
<evidence type="ECO:0000256" key="1">
    <source>
        <dbReference type="ARBA" id="ARBA00004141"/>
    </source>
</evidence>
<dbReference type="RefSeq" id="WP_183559564.1">
    <property type="nucleotide sequence ID" value="NZ_CBCSLB010000009.1"/>
</dbReference>
<comment type="subcellular location">
    <subcellularLocation>
        <location evidence="1">Membrane</location>
        <topology evidence="1">Multi-pass membrane protein</topology>
    </subcellularLocation>
</comment>
<evidence type="ECO:0000256" key="3">
    <source>
        <dbReference type="ARBA" id="ARBA00022989"/>
    </source>
</evidence>
<dbReference type="Pfam" id="PF07681">
    <property type="entry name" value="DoxX"/>
    <property type="match status" value="1"/>
</dbReference>
<dbReference type="InterPro" id="IPR032808">
    <property type="entry name" value="DoxX"/>
</dbReference>
<dbReference type="AlphaFoldDB" id="A0A7W5G8W6"/>
<dbReference type="GO" id="GO:0043831">
    <property type="term" value="F:thiosulfate dehydrogenase (quinone) activity"/>
    <property type="evidence" value="ECO:0007669"/>
    <property type="project" value="UniProtKB-EC"/>
</dbReference>
<dbReference type="EC" id="1.8.5.2" evidence="6"/>
<evidence type="ECO:0000313" key="6">
    <source>
        <dbReference type="EMBL" id="MBB3151046.1"/>
    </source>
</evidence>